<dbReference type="AlphaFoldDB" id="A0A9D2NK42"/>
<dbReference type="Proteomes" id="UP000823891">
    <property type="component" value="Unassembled WGS sequence"/>
</dbReference>
<feature type="transmembrane region" description="Helical" evidence="1">
    <location>
        <begin position="99"/>
        <end position="122"/>
    </location>
</feature>
<feature type="transmembrane region" description="Helical" evidence="1">
    <location>
        <begin position="146"/>
        <end position="166"/>
    </location>
</feature>
<comment type="caution">
    <text evidence="3">The sequence shown here is derived from an EMBL/GenBank/DDBJ whole genome shotgun (WGS) entry which is preliminary data.</text>
</comment>
<dbReference type="EMBL" id="DWWS01000072">
    <property type="protein sequence ID" value="HJC25824.1"/>
    <property type="molecule type" value="Genomic_DNA"/>
</dbReference>
<keyword evidence="1" id="KW-0812">Transmembrane</keyword>
<accession>A0A9D2NK42</accession>
<dbReference type="Pfam" id="PF12164">
    <property type="entry name" value="SporV_AA"/>
    <property type="match status" value="1"/>
</dbReference>
<evidence type="ECO:0000313" key="4">
    <source>
        <dbReference type="Proteomes" id="UP000823891"/>
    </source>
</evidence>
<evidence type="ECO:0000313" key="3">
    <source>
        <dbReference type="EMBL" id="HJC25824.1"/>
    </source>
</evidence>
<evidence type="ECO:0000256" key="1">
    <source>
        <dbReference type="SAM" id="Phobius"/>
    </source>
</evidence>
<keyword evidence="1" id="KW-1133">Transmembrane helix</keyword>
<protein>
    <submittedName>
        <fullName evidence="3">Stage V sporulation protein AA</fullName>
    </submittedName>
</protein>
<organism evidence="3 4">
    <name type="scientific">Candidatus Eisenbergiella merdavium</name>
    <dbReference type="NCBI Taxonomy" id="2838551"/>
    <lineage>
        <taxon>Bacteria</taxon>
        <taxon>Bacillati</taxon>
        <taxon>Bacillota</taxon>
        <taxon>Clostridia</taxon>
        <taxon>Lachnospirales</taxon>
        <taxon>Lachnospiraceae</taxon>
        <taxon>Eisenbergiella</taxon>
    </lineage>
</organism>
<name>A0A9D2NK42_9FIRM</name>
<dbReference type="Gene3D" id="2.60.480.10">
    <property type="entry name" value="eubacterium ventriosum atcc domain"/>
    <property type="match status" value="1"/>
</dbReference>
<feature type="domain" description="Stage V sporulation protein AA" evidence="2">
    <location>
        <begin position="5"/>
        <end position="90"/>
    </location>
</feature>
<dbReference type="InterPro" id="IPR038548">
    <property type="entry name" value="SporV_AA_N_sf"/>
</dbReference>
<reference evidence="3" key="2">
    <citation type="submission" date="2021-04" db="EMBL/GenBank/DDBJ databases">
        <authorList>
            <person name="Gilroy R."/>
        </authorList>
    </citation>
    <scope>NUCLEOTIDE SEQUENCE</scope>
    <source>
        <strain evidence="3">USAMLcec2-132</strain>
    </source>
</reference>
<sequence length="210" mass="23796">MAARETLYLKLERNVETQKKDIFLSDLGKLVCADQEILARAKALKVCCFREEKQKRCIVSVMKILEELQKLQPSLEVQNIGETEVIVERVKTEQKKGPWLYLKIAFVSLICFFGPAFTVMAFHNDIGIGDVFGRIYEMVMDEPSDGVTILEISYSIGLAAGIILFFNHIGGRRITKDPTPIEVEMRNYEDQVNNALVETADREGEMIDAS</sequence>
<keyword evidence="1" id="KW-0472">Membrane</keyword>
<gene>
    <name evidence="3" type="ORF">H9761_19365</name>
</gene>
<evidence type="ECO:0000259" key="2">
    <source>
        <dbReference type="Pfam" id="PF12164"/>
    </source>
</evidence>
<dbReference type="InterPro" id="IPR021997">
    <property type="entry name" value="SporV_AA"/>
</dbReference>
<reference evidence="3" key="1">
    <citation type="journal article" date="2021" name="PeerJ">
        <title>Extensive microbial diversity within the chicken gut microbiome revealed by metagenomics and culture.</title>
        <authorList>
            <person name="Gilroy R."/>
            <person name="Ravi A."/>
            <person name="Getino M."/>
            <person name="Pursley I."/>
            <person name="Horton D.L."/>
            <person name="Alikhan N.F."/>
            <person name="Baker D."/>
            <person name="Gharbi K."/>
            <person name="Hall N."/>
            <person name="Watson M."/>
            <person name="Adriaenssens E.M."/>
            <person name="Foster-Nyarko E."/>
            <person name="Jarju S."/>
            <person name="Secka A."/>
            <person name="Antonio M."/>
            <person name="Oren A."/>
            <person name="Chaudhuri R.R."/>
            <person name="La Ragione R."/>
            <person name="Hildebrand F."/>
            <person name="Pallen M.J."/>
        </authorList>
    </citation>
    <scope>NUCLEOTIDE SEQUENCE</scope>
    <source>
        <strain evidence="3">USAMLcec2-132</strain>
    </source>
</reference>
<proteinExistence type="predicted"/>